<proteinExistence type="predicted"/>
<gene>
    <name evidence="1" type="ORF">AP75_03570</name>
</gene>
<evidence type="ECO:0000313" key="1">
    <source>
        <dbReference type="EMBL" id="OWK98941.1"/>
    </source>
</evidence>
<reference evidence="1 2" key="1">
    <citation type="submission" date="2014-01" db="EMBL/GenBank/DDBJ databases">
        <authorList>
            <consortium name="Genome Consortium for Active Teaching"/>
            <person name="Sontag T.C."/>
            <person name="Newman J.D."/>
        </authorList>
    </citation>
    <scope>NUCLEOTIDE SEQUENCE [LARGE SCALE GENOMIC DNA]</scope>
    <source>
        <strain evidence="1 2">DSM 19056</strain>
    </source>
</reference>
<keyword evidence="2" id="KW-1185">Reference proteome</keyword>
<comment type="caution">
    <text evidence="1">The sequence shown here is derived from an EMBL/GenBank/DDBJ whole genome shotgun (WGS) entry which is preliminary data.</text>
</comment>
<protein>
    <submittedName>
        <fullName evidence="1">Uncharacterized protein</fullName>
    </submittedName>
</protein>
<reference evidence="1 2" key="2">
    <citation type="submission" date="2017-05" db="EMBL/GenBank/DDBJ databases">
        <title>Genome of Chryseobacterium haifense.</title>
        <authorList>
            <person name="Newman J.D."/>
        </authorList>
    </citation>
    <scope>NUCLEOTIDE SEQUENCE [LARGE SCALE GENOMIC DNA]</scope>
    <source>
        <strain evidence="1 2">DSM 19056</strain>
    </source>
</reference>
<dbReference type="AlphaFoldDB" id="A0A246BBB8"/>
<accession>A0A246BBB8</accession>
<dbReference type="EMBL" id="JASZ02000004">
    <property type="protein sequence ID" value="OWK98941.1"/>
    <property type="molecule type" value="Genomic_DNA"/>
</dbReference>
<name>A0A246BBB8_9FLAO</name>
<dbReference type="Proteomes" id="UP000197587">
    <property type="component" value="Unassembled WGS sequence"/>
</dbReference>
<evidence type="ECO:0000313" key="2">
    <source>
        <dbReference type="Proteomes" id="UP000197587"/>
    </source>
</evidence>
<organism evidence="1 2">
    <name type="scientific">Kaistella haifensis DSM 19056</name>
    <dbReference type="NCBI Taxonomy" id="1450526"/>
    <lineage>
        <taxon>Bacteria</taxon>
        <taxon>Pseudomonadati</taxon>
        <taxon>Bacteroidota</taxon>
        <taxon>Flavobacteriia</taxon>
        <taxon>Flavobacteriales</taxon>
        <taxon>Weeksellaceae</taxon>
        <taxon>Chryseobacterium group</taxon>
        <taxon>Kaistella</taxon>
    </lineage>
</organism>
<sequence>MLKVLQWYYKGTRNPLQTLCEYSKNKDEILQILQNAMPIGFPGCFIHIDKALNPLPLEHPVSTLHSKL</sequence>